<dbReference type="EMBL" id="OMOD01000019">
    <property type="protein sequence ID" value="SPF33218.1"/>
    <property type="molecule type" value="Genomic_DNA"/>
</dbReference>
<name>A0A2U3K0T1_9BACT</name>
<dbReference type="AlphaFoldDB" id="A0A2U3K0T1"/>
<organism evidence="1 2">
    <name type="scientific">Candidatus Sulfotelmatobacter kueseliae</name>
    <dbReference type="NCBI Taxonomy" id="2042962"/>
    <lineage>
        <taxon>Bacteria</taxon>
        <taxon>Pseudomonadati</taxon>
        <taxon>Acidobacteriota</taxon>
        <taxon>Terriglobia</taxon>
        <taxon>Terriglobales</taxon>
        <taxon>Candidatus Korobacteraceae</taxon>
        <taxon>Candidatus Sulfotelmatobacter</taxon>
    </lineage>
</organism>
<evidence type="ECO:0000313" key="1">
    <source>
        <dbReference type="EMBL" id="SPF33218.1"/>
    </source>
</evidence>
<evidence type="ECO:0000313" key="2">
    <source>
        <dbReference type="Proteomes" id="UP000238701"/>
    </source>
</evidence>
<gene>
    <name evidence="1" type="ORF">SBA1_1150007</name>
</gene>
<protein>
    <recommendedName>
        <fullName evidence="3">TonB-dependent receptor</fullName>
    </recommendedName>
</protein>
<reference evidence="2" key="1">
    <citation type="submission" date="2018-02" db="EMBL/GenBank/DDBJ databases">
        <authorList>
            <person name="Hausmann B."/>
        </authorList>
    </citation>
    <scope>NUCLEOTIDE SEQUENCE [LARGE SCALE GENOMIC DNA]</scope>
    <source>
        <strain evidence="2">Peat soil MAG SbA1</strain>
    </source>
</reference>
<sequence length="102" mass="11169">MPSGYLIPVCTNDGVYDGIVSVPVYGTLSRNAGRMPVTVFDDLRVSRAIKVSERLNLLGSVDFLNFVNKFDVEAVNSFFAQAGQPTAAFDPRQVQLGLKLSW</sequence>
<evidence type="ECO:0008006" key="3">
    <source>
        <dbReference type="Google" id="ProtNLM"/>
    </source>
</evidence>
<proteinExistence type="predicted"/>
<accession>A0A2U3K0T1</accession>
<dbReference type="Proteomes" id="UP000238701">
    <property type="component" value="Unassembled WGS sequence"/>
</dbReference>